<proteinExistence type="predicted"/>
<organism evidence="1 2">
    <name type="scientific">Parathielavia appendiculata</name>
    <dbReference type="NCBI Taxonomy" id="2587402"/>
    <lineage>
        <taxon>Eukaryota</taxon>
        <taxon>Fungi</taxon>
        <taxon>Dikarya</taxon>
        <taxon>Ascomycota</taxon>
        <taxon>Pezizomycotina</taxon>
        <taxon>Sordariomycetes</taxon>
        <taxon>Sordariomycetidae</taxon>
        <taxon>Sordariales</taxon>
        <taxon>Chaetomiaceae</taxon>
        <taxon>Parathielavia</taxon>
    </lineage>
</organism>
<sequence>MSQSNTSRDDLGKWIDETERHSSGQLSRTCACKGTSFCRMHYSCQIITASTLELYCGPCEGSCGKPTDASDFARGVGSSSKACTCKSSESSSSWRLQRDLLLFPGGRQVIHQSLLLLWTVYVPGCKLLSRARIPDSRGTLFAMFACNLKLGREVKAQEIFGNAVYDLTDGGGCVEGQDWDR</sequence>
<evidence type="ECO:0000313" key="1">
    <source>
        <dbReference type="EMBL" id="KAK4124109.1"/>
    </source>
</evidence>
<dbReference type="RefSeq" id="XP_062647880.1">
    <property type="nucleotide sequence ID" value="XM_062791203.1"/>
</dbReference>
<dbReference type="GeneID" id="87827972"/>
<dbReference type="EMBL" id="MU853227">
    <property type="protein sequence ID" value="KAK4124109.1"/>
    <property type="molecule type" value="Genomic_DNA"/>
</dbReference>
<evidence type="ECO:0000313" key="2">
    <source>
        <dbReference type="Proteomes" id="UP001302602"/>
    </source>
</evidence>
<protein>
    <submittedName>
        <fullName evidence="1">Uncharacterized protein</fullName>
    </submittedName>
</protein>
<dbReference type="Proteomes" id="UP001302602">
    <property type="component" value="Unassembled WGS sequence"/>
</dbReference>
<keyword evidence="2" id="KW-1185">Reference proteome</keyword>
<reference evidence="1" key="1">
    <citation type="journal article" date="2023" name="Mol. Phylogenet. Evol.">
        <title>Genome-scale phylogeny and comparative genomics of the fungal order Sordariales.</title>
        <authorList>
            <person name="Hensen N."/>
            <person name="Bonometti L."/>
            <person name="Westerberg I."/>
            <person name="Brannstrom I.O."/>
            <person name="Guillou S."/>
            <person name="Cros-Aarteil S."/>
            <person name="Calhoun S."/>
            <person name="Haridas S."/>
            <person name="Kuo A."/>
            <person name="Mondo S."/>
            <person name="Pangilinan J."/>
            <person name="Riley R."/>
            <person name="LaButti K."/>
            <person name="Andreopoulos B."/>
            <person name="Lipzen A."/>
            <person name="Chen C."/>
            <person name="Yan M."/>
            <person name="Daum C."/>
            <person name="Ng V."/>
            <person name="Clum A."/>
            <person name="Steindorff A."/>
            <person name="Ohm R.A."/>
            <person name="Martin F."/>
            <person name="Silar P."/>
            <person name="Natvig D.O."/>
            <person name="Lalanne C."/>
            <person name="Gautier V."/>
            <person name="Ament-Velasquez S.L."/>
            <person name="Kruys A."/>
            <person name="Hutchinson M.I."/>
            <person name="Powell A.J."/>
            <person name="Barry K."/>
            <person name="Miller A.N."/>
            <person name="Grigoriev I.V."/>
            <person name="Debuchy R."/>
            <person name="Gladieux P."/>
            <person name="Hiltunen Thoren M."/>
            <person name="Johannesson H."/>
        </authorList>
    </citation>
    <scope>NUCLEOTIDE SEQUENCE</scope>
    <source>
        <strain evidence="1">CBS 731.68</strain>
    </source>
</reference>
<reference evidence="1" key="2">
    <citation type="submission" date="2023-05" db="EMBL/GenBank/DDBJ databases">
        <authorList>
            <consortium name="Lawrence Berkeley National Laboratory"/>
            <person name="Steindorff A."/>
            <person name="Hensen N."/>
            <person name="Bonometti L."/>
            <person name="Westerberg I."/>
            <person name="Brannstrom I.O."/>
            <person name="Guillou S."/>
            <person name="Cros-Aarteil S."/>
            <person name="Calhoun S."/>
            <person name="Haridas S."/>
            <person name="Kuo A."/>
            <person name="Mondo S."/>
            <person name="Pangilinan J."/>
            <person name="Riley R."/>
            <person name="Labutti K."/>
            <person name="Andreopoulos B."/>
            <person name="Lipzen A."/>
            <person name="Chen C."/>
            <person name="Yanf M."/>
            <person name="Daum C."/>
            <person name="Ng V."/>
            <person name="Clum A."/>
            <person name="Ohm R."/>
            <person name="Martin F."/>
            <person name="Silar P."/>
            <person name="Natvig D."/>
            <person name="Lalanne C."/>
            <person name="Gautier V."/>
            <person name="Ament-Velasquez S.L."/>
            <person name="Kruys A."/>
            <person name="Hutchinson M.I."/>
            <person name="Powell A.J."/>
            <person name="Barry K."/>
            <person name="Miller A.N."/>
            <person name="Grigoriev I.V."/>
            <person name="Debuchy R."/>
            <person name="Gladieux P."/>
            <person name="Thoren M.H."/>
            <person name="Johannesson H."/>
        </authorList>
    </citation>
    <scope>NUCLEOTIDE SEQUENCE</scope>
    <source>
        <strain evidence="1">CBS 731.68</strain>
    </source>
</reference>
<dbReference type="AlphaFoldDB" id="A0AAN6U0U7"/>
<name>A0AAN6U0U7_9PEZI</name>
<comment type="caution">
    <text evidence="1">The sequence shown here is derived from an EMBL/GenBank/DDBJ whole genome shotgun (WGS) entry which is preliminary data.</text>
</comment>
<gene>
    <name evidence="1" type="ORF">N657DRAFT_633260</name>
</gene>
<accession>A0AAN6U0U7</accession>